<feature type="domain" description="VOC" evidence="1">
    <location>
        <begin position="2"/>
        <end position="126"/>
    </location>
</feature>
<dbReference type="AlphaFoldDB" id="A0A4R9M0L1"/>
<dbReference type="Proteomes" id="UP000298058">
    <property type="component" value="Unassembled WGS sequence"/>
</dbReference>
<keyword evidence="2" id="KW-0456">Lyase</keyword>
<organism evidence="2 3">
    <name type="scientific">Leptospira idonii</name>
    <dbReference type="NCBI Taxonomy" id="1193500"/>
    <lineage>
        <taxon>Bacteria</taxon>
        <taxon>Pseudomonadati</taxon>
        <taxon>Spirochaetota</taxon>
        <taxon>Spirochaetia</taxon>
        <taxon>Leptospirales</taxon>
        <taxon>Leptospiraceae</taxon>
        <taxon>Leptospira</taxon>
    </lineage>
</organism>
<dbReference type="InterPro" id="IPR004360">
    <property type="entry name" value="Glyas_Fos-R_dOase_dom"/>
</dbReference>
<dbReference type="Gene3D" id="3.30.720.120">
    <property type="match status" value="1"/>
</dbReference>
<evidence type="ECO:0000313" key="2">
    <source>
        <dbReference type="EMBL" id="TGN18769.1"/>
    </source>
</evidence>
<dbReference type="Pfam" id="PF00903">
    <property type="entry name" value="Glyoxalase"/>
    <property type="match status" value="1"/>
</dbReference>
<dbReference type="RefSeq" id="WP_135761451.1">
    <property type="nucleotide sequence ID" value="NZ_RQHW01000047.1"/>
</dbReference>
<comment type="caution">
    <text evidence="2">The sequence shown here is derived from an EMBL/GenBank/DDBJ whole genome shotgun (WGS) entry which is preliminary data.</text>
</comment>
<dbReference type="Gene3D" id="3.30.720.110">
    <property type="match status" value="1"/>
</dbReference>
<dbReference type="EMBL" id="RQHW01000047">
    <property type="protein sequence ID" value="TGN18769.1"/>
    <property type="molecule type" value="Genomic_DNA"/>
</dbReference>
<evidence type="ECO:0000313" key="3">
    <source>
        <dbReference type="Proteomes" id="UP000298058"/>
    </source>
</evidence>
<keyword evidence="3" id="KW-1185">Reference proteome</keyword>
<proteinExistence type="predicted"/>
<reference evidence="2" key="1">
    <citation type="journal article" date="2019" name="PLoS Negl. Trop. Dis.">
        <title>Revisiting the worldwide diversity of Leptospira species in the environment.</title>
        <authorList>
            <person name="Vincent A.T."/>
            <person name="Schiettekatte O."/>
            <person name="Bourhy P."/>
            <person name="Veyrier F.J."/>
            <person name="Picardeau M."/>
        </authorList>
    </citation>
    <scope>NUCLEOTIDE SEQUENCE [LARGE SCALE GENOMIC DNA]</scope>
    <source>
        <strain evidence="2">201300427</strain>
    </source>
</reference>
<name>A0A4R9M0L1_9LEPT</name>
<gene>
    <name evidence="2" type="ORF">EHS15_15485</name>
</gene>
<sequence length="128" mass="15016">MKVSKIQKGIITKKLSENKEFYQAWFGMEIKFETDWFLLMHLPDDPSQEIAFMLPGMEAVRKRYFQEEYSGKGVWLIFESENVHSLYEEMKRKGAPIDLPLTEEEWGDVHFTLVDPNGIGIDIVQLRS</sequence>
<accession>A0A4R9M0L1</accession>
<dbReference type="GO" id="GO:0016829">
    <property type="term" value="F:lyase activity"/>
    <property type="evidence" value="ECO:0007669"/>
    <property type="project" value="UniProtKB-KW"/>
</dbReference>
<dbReference type="InterPro" id="IPR037523">
    <property type="entry name" value="VOC_core"/>
</dbReference>
<dbReference type="InterPro" id="IPR029068">
    <property type="entry name" value="Glyas_Bleomycin-R_OHBP_Dase"/>
</dbReference>
<dbReference type="SUPFAM" id="SSF54593">
    <property type="entry name" value="Glyoxalase/Bleomycin resistance protein/Dihydroxybiphenyl dioxygenase"/>
    <property type="match status" value="1"/>
</dbReference>
<dbReference type="PROSITE" id="PS51819">
    <property type="entry name" value="VOC"/>
    <property type="match status" value="1"/>
</dbReference>
<dbReference type="OrthoDB" id="66829at2"/>
<protein>
    <submittedName>
        <fullName evidence="2">Lactoylglutathione lyase</fullName>
    </submittedName>
</protein>
<evidence type="ECO:0000259" key="1">
    <source>
        <dbReference type="PROSITE" id="PS51819"/>
    </source>
</evidence>